<dbReference type="SUPFAM" id="SSF81660">
    <property type="entry name" value="Metal cation-transporting ATPase, ATP-binding domain N"/>
    <property type="match status" value="1"/>
</dbReference>
<reference evidence="20" key="1">
    <citation type="submission" date="2021-01" db="EMBL/GenBank/DDBJ databases">
        <authorList>
            <person name="Corre E."/>
            <person name="Pelletier E."/>
            <person name="Niang G."/>
            <person name="Scheremetjew M."/>
            <person name="Finn R."/>
            <person name="Kale V."/>
            <person name="Holt S."/>
            <person name="Cochrane G."/>
            <person name="Meng A."/>
            <person name="Brown T."/>
            <person name="Cohen L."/>
        </authorList>
    </citation>
    <scope>NUCLEOTIDE SEQUENCE</scope>
    <source>
        <strain evidence="20">NY070348D</strain>
    </source>
</reference>
<gene>
    <name evidence="19" type="ORF">QSP1433_LOCUS10787</name>
    <name evidence="20" type="ORF">QSP1433_LOCUS10789</name>
</gene>
<feature type="binding site" evidence="13">
    <location>
        <position position="874"/>
    </location>
    <ligand>
        <name>ATP</name>
        <dbReference type="ChEBI" id="CHEBI:30616"/>
    </ligand>
</feature>
<dbReference type="InterPro" id="IPR001757">
    <property type="entry name" value="P_typ_ATPase"/>
</dbReference>
<evidence type="ECO:0000256" key="13">
    <source>
        <dbReference type="PIRSR" id="PIRSR606539-2"/>
    </source>
</evidence>
<dbReference type="InterPro" id="IPR008250">
    <property type="entry name" value="ATPase_P-typ_transduc_dom_A_sf"/>
</dbReference>
<feature type="active site" description="4-aspartylphosphate intermediate" evidence="12">
    <location>
        <position position="400"/>
    </location>
</feature>
<feature type="binding site" evidence="13">
    <location>
        <position position="655"/>
    </location>
    <ligand>
        <name>ATP</name>
        <dbReference type="ChEBI" id="CHEBI:30616"/>
    </ligand>
</feature>
<accession>A0A7S2WIZ1</accession>
<feature type="binding site" evidence="13">
    <location>
        <position position="622"/>
    </location>
    <ligand>
        <name>ATP</name>
        <dbReference type="ChEBI" id="CHEBI:30616"/>
    </ligand>
</feature>
<dbReference type="Gene3D" id="3.40.1110.10">
    <property type="entry name" value="Calcium-transporting ATPase, cytoplasmic domain N"/>
    <property type="match status" value="2"/>
</dbReference>
<feature type="transmembrane region" description="Helical" evidence="15">
    <location>
        <begin position="1092"/>
        <end position="1111"/>
    </location>
</feature>
<evidence type="ECO:0000256" key="16">
    <source>
        <dbReference type="SAM" id="MobiDB-lite"/>
    </source>
</evidence>
<dbReference type="Pfam" id="PF13246">
    <property type="entry name" value="Cation_ATPase"/>
    <property type="match status" value="1"/>
</dbReference>
<feature type="transmembrane region" description="Helical" evidence="15">
    <location>
        <begin position="1062"/>
        <end position="1080"/>
    </location>
</feature>
<evidence type="ECO:0000256" key="11">
    <source>
        <dbReference type="ARBA" id="ARBA00034036"/>
    </source>
</evidence>
<proteinExistence type="inferred from homology"/>
<dbReference type="GO" id="GO:0045332">
    <property type="term" value="P:phospholipid translocation"/>
    <property type="evidence" value="ECO:0007669"/>
    <property type="project" value="TreeGrafter"/>
</dbReference>
<feature type="binding site" evidence="13">
    <location>
        <position position="900"/>
    </location>
    <ligand>
        <name>ATP</name>
        <dbReference type="ChEBI" id="CHEBI:30616"/>
    </ligand>
</feature>
<dbReference type="GO" id="GO:0000287">
    <property type="term" value="F:magnesium ion binding"/>
    <property type="evidence" value="ECO:0007669"/>
    <property type="project" value="UniProtKB-UniRule"/>
</dbReference>
<keyword evidence="4 14" id="KW-0479">Metal-binding</keyword>
<evidence type="ECO:0000256" key="6">
    <source>
        <dbReference type="ARBA" id="ARBA00022840"/>
    </source>
</evidence>
<evidence type="ECO:0000256" key="8">
    <source>
        <dbReference type="ARBA" id="ARBA00022967"/>
    </source>
</evidence>
<comment type="catalytic activity">
    <reaction evidence="11 15">
        <text>ATP + H2O + phospholipidSide 1 = ADP + phosphate + phospholipidSide 2.</text>
        <dbReference type="EC" id="7.6.2.1"/>
    </reaction>
</comment>
<evidence type="ECO:0000256" key="1">
    <source>
        <dbReference type="ARBA" id="ARBA00004141"/>
    </source>
</evidence>
<protein>
    <recommendedName>
        <fullName evidence="15">Phospholipid-transporting ATPase</fullName>
        <ecNumber evidence="15">7.6.2.1</ecNumber>
    </recommendedName>
</protein>
<dbReference type="EMBL" id="HBHK01017149">
    <property type="protein sequence ID" value="CAD9690896.1"/>
    <property type="molecule type" value="Transcribed_RNA"/>
</dbReference>
<dbReference type="InterPro" id="IPR032630">
    <property type="entry name" value="P_typ_ATPase_c"/>
</dbReference>
<evidence type="ECO:0000256" key="10">
    <source>
        <dbReference type="ARBA" id="ARBA00023136"/>
    </source>
</evidence>
<dbReference type="Pfam" id="PF16212">
    <property type="entry name" value="PhoLip_ATPase_C"/>
    <property type="match status" value="1"/>
</dbReference>
<dbReference type="SUPFAM" id="SSF81653">
    <property type="entry name" value="Calcium ATPase, transduction domain A"/>
    <property type="match status" value="1"/>
</dbReference>
<evidence type="ECO:0000256" key="9">
    <source>
        <dbReference type="ARBA" id="ARBA00022989"/>
    </source>
</evidence>
<feature type="transmembrane region" description="Helical" evidence="15">
    <location>
        <begin position="61"/>
        <end position="80"/>
    </location>
</feature>
<dbReference type="EMBL" id="HBHK01017147">
    <property type="protein sequence ID" value="CAD9690893.1"/>
    <property type="molecule type" value="Transcribed_RNA"/>
</dbReference>
<evidence type="ECO:0000256" key="2">
    <source>
        <dbReference type="ARBA" id="ARBA00008109"/>
    </source>
</evidence>
<evidence type="ECO:0000256" key="3">
    <source>
        <dbReference type="ARBA" id="ARBA00022692"/>
    </source>
</evidence>
<dbReference type="EC" id="7.6.2.1" evidence="15"/>
<dbReference type="InterPro" id="IPR006539">
    <property type="entry name" value="P-type_ATPase_IV"/>
</dbReference>
<feature type="binding site" evidence="13">
    <location>
        <position position="899"/>
    </location>
    <ligand>
        <name>ATP</name>
        <dbReference type="ChEBI" id="CHEBI:30616"/>
    </ligand>
</feature>
<feature type="domain" description="P-type ATPase C-terminal" evidence="18">
    <location>
        <begin position="922"/>
        <end position="1157"/>
    </location>
</feature>
<keyword evidence="5 13" id="KW-0547">Nucleotide-binding</keyword>
<keyword evidence="6 13" id="KW-0067">ATP-binding</keyword>
<dbReference type="InterPro" id="IPR036412">
    <property type="entry name" value="HAD-like_sf"/>
</dbReference>
<feature type="binding site" evidence="14">
    <location>
        <position position="896"/>
    </location>
    <ligand>
        <name>Mg(2+)</name>
        <dbReference type="ChEBI" id="CHEBI:18420"/>
    </ligand>
</feature>
<evidence type="ECO:0000256" key="15">
    <source>
        <dbReference type="RuleBase" id="RU362033"/>
    </source>
</evidence>
<dbReference type="InterPro" id="IPR044492">
    <property type="entry name" value="P_typ_ATPase_HD_dom"/>
</dbReference>
<comment type="cofactor">
    <cofactor evidence="14">
        <name>Mg(2+)</name>
        <dbReference type="ChEBI" id="CHEBI:18420"/>
    </cofactor>
</comment>
<dbReference type="SFLD" id="SFLDS00003">
    <property type="entry name" value="Haloacid_Dehalogenase"/>
    <property type="match status" value="1"/>
</dbReference>
<dbReference type="SFLD" id="SFLDF00027">
    <property type="entry name" value="p-type_atpase"/>
    <property type="match status" value="1"/>
</dbReference>
<comment type="similarity">
    <text evidence="2 15">Belongs to the cation transport ATPase (P-type) (TC 3.A.3) family. Type IV subfamily.</text>
</comment>
<feature type="transmembrane region" description="Helical" evidence="15">
    <location>
        <begin position="1035"/>
        <end position="1056"/>
    </location>
</feature>
<evidence type="ECO:0000259" key="17">
    <source>
        <dbReference type="Pfam" id="PF16209"/>
    </source>
</evidence>
<feature type="binding site" evidence="13">
    <location>
        <position position="541"/>
    </location>
    <ligand>
        <name>ATP</name>
        <dbReference type="ChEBI" id="CHEBI:30616"/>
    </ligand>
</feature>
<dbReference type="NCBIfam" id="TIGR01494">
    <property type="entry name" value="ATPase_P-type"/>
    <property type="match status" value="1"/>
</dbReference>
<dbReference type="GO" id="GO:0005524">
    <property type="term" value="F:ATP binding"/>
    <property type="evidence" value="ECO:0007669"/>
    <property type="project" value="UniProtKB-UniRule"/>
</dbReference>
<dbReference type="PRINTS" id="PR00119">
    <property type="entry name" value="CATATPASE"/>
</dbReference>
<feature type="binding site" evidence="13">
    <location>
        <position position="402"/>
    </location>
    <ligand>
        <name>ATP</name>
        <dbReference type="ChEBI" id="CHEBI:30616"/>
    </ligand>
</feature>
<feature type="binding site" evidence="14">
    <location>
        <position position="900"/>
    </location>
    <ligand>
        <name>Mg(2+)</name>
        <dbReference type="ChEBI" id="CHEBI:18420"/>
    </ligand>
</feature>
<feature type="transmembrane region" description="Helical" evidence="15">
    <location>
        <begin position="1131"/>
        <end position="1153"/>
    </location>
</feature>
<evidence type="ECO:0000256" key="5">
    <source>
        <dbReference type="ARBA" id="ARBA00022741"/>
    </source>
</evidence>
<dbReference type="NCBIfam" id="TIGR01652">
    <property type="entry name" value="ATPase-Plipid"/>
    <property type="match status" value="1"/>
</dbReference>
<keyword evidence="8 15" id="KW-1278">Translocase</keyword>
<dbReference type="GO" id="GO:0016887">
    <property type="term" value="F:ATP hydrolysis activity"/>
    <property type="evidence" value="ECO:0007669"/>
    <property type="project" value="InterPro"/>
</dbReference>
<dbReference type="SUPFAM" id="SSF81665">
    <property type="entry name" value="Calcium ATPase, transmembrane domain M"/>
    <property type="match status" value="1"/>
</dbReference>
<evidence type="ECO:0000256" key="14">
    <source>
        <dbReference type="PIRSR" id="PIRSR606539-3"/>
    </source>
</evidence>
<sequence length="1160" mass="130303">MAAEIELQVVNGEEEFAGWETVRVLGEGNGEYTNEVVSSKYTVMNFLPRTFLLQFRRVGNIYFSFIVLVMIMGSYTKLFQSPQAPWGNLSILMVIFGLNMTNEGLDDMSRVRKDRETNTQVVDVYDLESKSFVKKSWGEIGRGDLIRLSKGCVCPVDMLLVHVSDVDVEGCCYIQTANVDGETYLKKRECKKEFTEGIKKGDVDWLIDRRIRVEPPSHSFSSFKCVVDDGIETTSDHIILRGSELRNTDWIWGVALYTGNETKMLMSQGTRQIKQSKVDKLANKVIVSVLIILAILLLVSVLVVTFAYASTSTLWYLDFTPEADGSVLPAWLALLLTYLVLYRQILPILLYAVQEGMNVIQTKYIGWDLNMYDEDTGKFASCNTTSLAQEIGQVNWIFSDKTGTLTRNEMRLVACTVEGETYGRYLCKDLEALAEETCGVLQSSRICFSDLLDALEQRDENVEAFMRALSLCHTVLVERDHGHKDTTRMLRRRSLSSSVVESTAYNLLGTKSTLGVVGEHDSYQPKEEEKPPGYNAESPDEEALVLGAAALGYKFSFTENMSTLGIEVRHPYKIDEDIELPRHPTHVERWEVLAINPFTSDRKRMSVLYRDPRTKRIKLYVKGADNQMLAIASRETTDFEGLKATLQTFAEHGLRTLVVGEREVSEEEFNAWNKRHDEACGCTDKGRKAKLDAVACEIEKDVKVLGTTAVEDRLQDGVPQTISILRAAKINIWLITGDKVETAINIGRSAELLTQNSDVLMLTAKELALGEDFVSAQGDLLNVIYQMIEEHPAEDEDAGDGNFSGFFDRVLRNRFKKTERKSKRVKANPDLALVVDGDTLHYIFKDHEELQAAFLKLSKVCGVVIACRASPGQKAQLVKAVQDNTFPTPTTLAIGDGANDVPMIEAGSVGVGISGKEGTHAANAADFTISQFKFLAPLLLVHGRSGYIRVAKAISLTFYANLLFTFVSFYYNFVCRFSGQPAFSNIQYVLFQMFIAVPVFALGFTDRDFRYMYDALKDPRCYDVGRLNRILHPAFVDFQILRGAAHGAFAFLLVFWNDYDGTYLALSGSLYIVVTVVLTVRQGLSAASLNILIALSLVFNVVMVILLVFIVNAIKQKGENMFNLSQWGRYYWNQLIATIFLVSLMDYLVPIFYMQFKKLL</sequence>
<evidence type="ECO:0000256" key="7">
    <source>
        <dbReference type="ARBA" id="ARBA00022842"/>
    </source>
</evidence>
<keyword evidence="3 15" id="KW-0812">Transmembrane</keyword>
<feature type="binding site" evidence="13">
    <location>
        <position position="737"/>
    </location>
    <ligand>
        <name>ATP</name>
        <dbReference type="ChEBI" id="CHEBI:30616"/>
    </ligand>
</feature>
<feature type="binding site" evidence="14">
    <location>
        <position position="400"/>
    </location>
    <ligand>
        <name>Mg(2+)</name>
        <dbReference type="ChEBI" id="CHEBI:18420"/>
    </ligand>
</feature>
<evidence type="ECO:0000313" key="20">
    <source>
        <dbReference type="EMBL" id="CAD9690896.1"/>
    </source>
</evidence>
<dbReference type="GO" id="GO:0005886">
    <property type="term" value="C:plasma membrane"/>
    <property type="evidence" value="ECO:0007669"/>
    <property type="project" value="TreeGrafter"/>
</dbReference>
<name>A0A7S2WIZ1_9STRA</name>
<comment type="subcellular location">
    <subcellularLocation>
        <location evidence="1 15">Membrane</location>
        <topology evidence="1 15">Multi-pass membrane protein</topology>
    </subcellularLocation>
</comment>
<evidence type="ECO:0000256" key="4">
    <source>
        <dbReference type="ARBA" id="ARBA00022723"/>
    </source>
</evidence>
<feature type="binding site" evidence="13">
    <location>
        <position position="868"/>
    </location>
    <ligand>
        <name>ATP</name>
        <dbReference type="ChEBI" id="CHEBI:30616"/>
    </ligand>
</feature>
<feature type="binding site" evidence="13">
    <location>
        <position position="400"/>
    </location>
    <ligand>
        <name>ATP</name>
        <dbReference type="ChEBI" id="CHEBI:30616"/>
    </ligand>
</feature>
<keyword evidence="10 15" id="KW-0472">Membrane</keyword>
<feature type="binding site" evidence="13">
    <location>
        <position position="738"/>
    </location>
    <ligand>
        <name>ATP</name>
        <dbReference type="ChEBI" id="CHEBI:30616"/>
    </ligand>
</feature>
<dbReference type="SFLD" id="SFLDG00002">
    <property type="entry name" value="C1.7:_P-type_atpase_like"/>
    <property type="match status" value="1"/>
</dbReference>
<dbReference type="InterPro" id="IPR023214">
    <property type="entry name" value="HAD_sf"/>
</dbReference>
<feature type="compositionally biased region" description="Basic and acidic residues" evidence="16">
    <location>
        <begin position="519"/>
        <end position="531"/>
    </location>
</feature>
<feature type="region of interest" description="Disordered" evidence="16">
    <location>
        <begin position="519"/>
        <end position="538"/>
    </location>
</feature>
<keyword evidence="7 14" id="KW-0460">Magnesium</keyword>
<dbReference type="Pfam" id="PF16209">
    <property type="entry name" value="PhoLip_ATPase_N"/>
    <property type="match status" value="1"/>
</dbReference>
<dbReference type="SUPFAM" id="SSF56784">
    <property type="entry name" value="HAD-like"/>
    <property type="match status" value="1"/>
</dbReference>
<dbReference type="PANTHER" id="PTHR24092">
    <property type="entry name" value="PROBABLE PHOSPHOLIPID-TRANSPORTING ATPASE"/>
    <property type="match status" value="1"/>
</dbReference>
<feature type="binding site" evidence="13">
    <location>
        <position position="598"/>
    </location>
    <ligand>
        <name>ATP</name>
        <dbReference type="ChEBI" id="CHEBI:30616"/>
    </ligand>
</feature>
<feature type="binding site" evidence="13">
    <location>
        <position position="401"/>
    </location>
    <ligand>
        <name>ATP</name>
        <dbReference type="ChEBI" id="CHEBI:30616"/>
    </ligand>
</feature>
<evidence type="ECO:0000256" key="12">
    <source>
        <dbReference type="PIRSR" id="PIRSR606539-1"/>
    </source>
</evidence>
<dbReference type="InterPro" id="IPR023299">
    <property type="entry name" value="ATPase_P-typ_cyto_dom_N"/>
</dbReference>
<feature type="transmembrane region" description="Helical" evidence="15">
    <location>
        <begin position="86"/>
        <end position="105"/>
    </location>
</feature>
<dbReference type="InterPro" id="IPR023298">
    <property type="entry name" value="ATPase_P-typ_TM_dom_sf"/>
</dbReference>
<feature type="transmembrane region" description="Helical" evidence="15">
    <location>
        <begin position="953"/>
        <end position="973"/>
    </location>
</feature>
<organism evidence="20">
    <name type="scientific">Mucochytrium quahogii</name>
    <dbReference type="NCBI Taxonomy" id="96639"/>
    <lineage>
        <taxon>Eukaryota</taxon>
        <taxon>Sar</taxon>
        <taxon>Stramenopiles</taxon>
        <taxon>Bigyra</taxon>
        <taxon>Labyrinthulomycetes</taxon>
        <taxon>Thraustochytrida</taxon>
        <taxon>Thraustochytriidae</taxon>
        <taxon>Mucochytrium</taxon>
    </lineage>
</organism>
<dbReference type="AlphaFoldDB" id="A0A7S2WIZ1"/>
<feature type="binding site" evidence="14">
    <location>
        <position position="402"/>
    </location>
    <ligand>
        <name>Mg(2+)</name>
        <dbReference type="ChEBI" id="CHEBI:18420"/>
    </ligand>
</feature>
<dbReference type="Gene3D" id="3.40.50.1000">
    <property type="entry name" value="HAD superfamily/HAD-like"/>
    <property type="match status" value="2"/>
</dbReference>
<evidence type="ECO:0000259" key="18">
    <source>
        <dbReference type="Pfam" id="PF16212"/>
    </source>
</evidence>
<dbReference type="GO" id="GO:0140326">
    <property type="term" value="F:ATPase-coupled intramembrane lipid transporter activity"/>
    <property type="evidence" value="ECO:0007669"/>
    <property type="project" value="UniProtKB-EC"/>
</dbReference>
<evidence type="ECO:0000313" key="19">
    <source>
        <dbReference type="EMBL" id="CAD9690893.1"/>
    </source>
</evidence>
<keyword evidence="9 15" id="KW-1133">Transmembrane helix</keyword>
<feature type="transmembrane region" description="Helical" evidence="15">
    <location>
        <begin position="985"/>
        <end position="1004"/>
    </location>
</feature>
<dbReference type="InterPro" id="IPR018303">
    <property type="entry name" value="ATPase_P-typ_P_site"/>
</dbReference>
<dbReference type="PROSITE" id="PS00154">
    <property type="entry name" value="ATPASE_E1_E2"/>
    <property type="match status" value="1"/>
</dbReference>
<feature type="domain" description="P-type ATPase N-terminal" evidence="17">
    <location>
        <begin position="33"/>
        <end position="72"/>
    </location>
</feature>
<feature type="transmembrane region" description="Helical" evidence="15">
    <location>
        <begin position="285"/>
        <end position="310"/>
    </location>
</feature>
<dbReference type="Gene3D" id="2.70.150.10">
    <property type="entry name" value="Calcium-transporting ATPase, cytoplasmic transduction domain A"/>
    <property type="match status" value="1"/>
</dbReference>
<dbReference type="InterPro" id="IPR032631">
    <property type="entry name" value="P-type_ATPase_N"/>
</dbReference>
<feature type="binding site" evidence="13">
    <location>
        <position position="736"/>
    </location>
    <ligand>
        <name>ATP</name>
        <dbReference type="ChEBI" id="CHEBI:30616"/>
    </ligand>
</feature>